<dbReference type="KEGG" id="gfl:GRFL_2572"/>
<dbReference type="InterPro" id="IPR050789">
    <property type="entry name" value="Diverse_Enzym_Activities"/>
</dbReference>
<dbReference type="EMBL" id="CP016359">
    <property type="protein sequence ID" value="APU69296.1"/>
    <property type="molecule type" value="Genomic_DNA"/>
</dbReference>
<dbReference type="InterPro" id="IPR001466">
    <property type="entry name" value="Beta-lactam-related"/>
</dbReference>
<dbReference type="PANTHER" id="PTHR43283">
    <property type="entry name" value="BETA-LACTAMASE-RELATED"/>
    <property type="match status" value="1"/>
</dbReference>
<evidence type="ECO:0000313" key="2">
    <source>
        <dbReference type="Proteomes" id="UP000186230"/>
    </source>
</evidence>
<dbReference type="Gene3D" id="3.40.710.10">
    <property type="entry name" value="DD-peptidase/beta-lactamase superfamily"/>
    <property type="match status" value="1"/>
</dbReference>
<accession>A0A1L7I6S8</accession>
<dbReference type="InterPro" id="IPR012338">
    <property type="entry name" value="Beta-lactam/transpept-like"/>
</dbReference>
<dbReference type="Pfam" id="PF00144">
    <property type="entry name" value="Beta-lactamase"/>
    <property type="match status" value="1"/>
</dbReference>
<reference evidence="1 2" key="1">
    <citation type="submission" date="2016-07" db="EMBL/GenBank/DDBJ databases">
        <title>Multi-omics approach to identify versatile polysaccharide utilization systems of a marine flavobacterium Gramella flava.</title>
        <authorList>
            <person name="Tang K."/>
        </authorList>
    </citation>
    <scope>NUCLEOTIDE SEQUENCE [LARGE SCALE GENOMIC DNA]</scope>
    <source>
        <strain evidence="1 2">JLT2011</strain>
    </source>
</reference>
<organism evidence="1 2">
    <name type="scientific">Christiangramia flava JLT2011</name>
    <dbReference type="NCBI Taxonomy" id="1229726"/>
    <lineage>
        <taxon>Bacteria</taxon>
        <taxon>Pseudomonadati</taxon>
        <taxon>Bacteroidota</taxon>
        <taxon>Flavobacteriia</taxon>
        <taxon>Flavobacteriales</taxon>
        <taxon>Flavobacteriaceae</taxon>
        <taxon>Christiangramia</taxon>
    </lineage>
</organism>
<dbReference type="AlphaFoldDB" id="A0A1L7I6S8"/>
<proteinExistence type="predicted"/>
<name>A0A1L7I6S8_9FLAO</name>
<dbReference type="Proteomes" id="UP000186230">
    <property type="component" value="Chromosome"/>
</dbReference>
<evidence type="ECO:0000313" key="1">
    <source>
        <dbReference type="EMBL" id="APU69296.1"/>
    </source>
</evidence>
<dbReference type="PANTHER" id="PTHR43283:SF7">
    <property type="entry name" value="BETA-LACTAMASE-RELATED DOMAIN-CONTAINING PROTEIN"/>
    <property type="match status" value="1"/>
</dbReference>
<dbReference type="OrthoDB" id="1185352at2"/>
<dbReference type="SUPFAM" id="SSF56601">
    <property type="entry name" value="beta-lactamase/transpeptidase-like"/>
    <property type="match status" value="1"/>
</dbReference>
<gene>
    <name evidence="1" type="ORF">GRFL_2572</name>
</gene>
<keyword evidence="2" id="KW-1185">Reference proteome</keyword>
<dbReference type="RefSeq" id="WP_083644981.1">
    <property type="nucleotide sequence ID" value="NZ_AMRU01000007.1"/>
</dbReference>
<sequence length="358" mass="40540">MKYRILIFIWILSLFTCCSSEGDTTATPEPEQELYFPDSENWESTSPEDLGWNTENINDLINFLDNSGTKAFIILKNGKIALEWYGNGEDSSSNLPWNSAGKTLSAFLMGIAQEEGYLSLEESSKKYLGAGWSSLTAEQEAHISIWNHITMTTGLDYQGDTFCYDPECLTYLNEPGTFWYYHNAPYTLTQDIIENAVNKDFRSYFNEKLRDQIGMNGAWITLGYNYVYFSNARSMARFGLLCLNEGNWKNAEIMTDKSYFSEMLHTSQPLNPSYGYLWWLNGKSSFRLPQSSSSFQGSIIPNAPDDLVAGLGANDQKLYISKSLKLVVVRMGASAGETQLGLSSYDDQLWEKLQKMIN</sequence>
<protein>
    <submittedName>
        <fullName evidence="1">Beta-lactamase</fullName>
    </submittedName>
</protein>